<evidence type="ECO:0000313" key="2">
    <source>
        <dbReference type="Proteomes" id="UP001140096"/>
    </source>
</evidence>
<reference evidence="1" key="1">
    <citation type="submission" date="2022-07" db="EMBL/GenBank/DDBJ databases">
        <title>Phylogenomic reconstructions and comparative analyses of Kickxellomycotina fungi.</title>
        <authorList>
            <person name="Reynolds N.K."/>
            <person name="Stajich J.E."/>
            <person name="Barry K."/>
            <person name="Grigoriev I.V."/>
            <person name="Crous P."/>
            <person name="Smith M.E."/>
        </authorList>
    </citation>
    <scope>NUCLEOTIDE SEQUENCE</scope>
    <source>
        <strain evidence="1">CBS 102833</strain>
    </source>
</reference>
<keyword evidence="2" id="KW-1185">Reference proteome</keyword>
<protein>
    <submittedName>
        <fullName evidence="1">Uncharacterized protein</fullName>
    </submittedName>
</protein>
<feature type="non-terminal residue" evidence="1">
    <location>
        <position position="1"/>
    </location>
</feature>
<proteinExistence type="predicted"/>
<gene>
    <name evidence="1" type="ORF">H4S07_003778</name>
</gene>
<evidence type="ECO:0000313" key="1">
    <source>
        <dbReference type="EMBL" id="KAJ2806563.1"/>
    </source>
</evidence>
<name>A0ACC1LEK5_9FUNG</name>
<organism evidence="1 2">
    <name type="scientific">Coemansia furcata</name>
    <dbReference type="NCBI Taxonomy" id="417177"/>
    <lineage>
        <taxon>Eukaryota</taxon>
        <taxon>Fungi</taxon>
        <taxon>Fungi incertae sedis</taxon>
        <taxon>Zoopagomycota</taxon>
        <taxon>Kickxellomycotina</taxon>
        <taxon>Kickxellomycetes</taxon>
        <taxon>Kickxellales</taxon>
        <taxon>Kickxellaceae</taxon>
        <taxon>Coemansia</taxon>
    </lineage>
</organism>
<dbReference type="EMBL" id="JANBUP010001319">
    <property type="protein sequence ID" value="KAJ2806563.1"/>
    <property type="molecule type" value="Genomic_DNA"/>
</dbReference>
<dbReference type="Proteomes" id="UP001140096">
    <property type="component" value="Unassembled WGS sequence"/>
</dbReference>
<comment type="caution">
    <text evidence="1">The sequence shown here is derived from an EMBL/GenBank/DDBJ whole genome shotgun (WGS) entry which is preliminary data.</text>
</comment>
<accession>A0ACC1LEK5</accession>
<sequence length="688" mass="72522">AELTKSEEDVRERLQRVRIALGRHSVGRVPETPLDAVCEQAQRRIDDIAAAISPDASDAELTALCRDIDEVAGMLPLSNDEEEELGGAKPVGATGSEDADDDTASEEGSLDGAKPVAGVAGKRKHSDDEKPAPVQSSISGGSSRLMSATSASLSRGRGRGKARPAPYTTGIPRNAALRTQGSSSSIASAEHSDAPHPHPPRRPPGPQPGRVAEARRLFEQPPGSFVSPVAAMRPGYASIVSTPATTAAAGLKRAVKSRIPPAKSTTKSATAAKLSSTAAMREAARINAAAATASRKPQLPPMNHSRIGNEPLFKSVSRELLSHPTTTAANNNRRVRPAPLHIASSTSTSTSSASTSSASTSSAIPVPAPPKMAPGAVPIPAAGKGKAPSAASASESDASKSSDSGRGILTSMLSILSPSSWKAQADAPPASAPVATPTPSASAISMKKIASPYDVTSPQNPYQPRPEHGGGGSGQLVMPTYQDMAVPLRKSSTRAPSIVKTQNQRLINIAEGGRLSGVSSFRSSFFSDDEGASTTRAAQSPAMARTKSTSDLPGADMLTPVRRPSEEYTSIIAPGQTSPPEIESEYSDEYSDDEFSPAAPPRRKKNDFRIPKWATTPELARGLEMQERVNPDHIFGRVKPLRINEIFNRKDSEEQRRKPRNSSMIWNTKDALTSEEELSYVRKMGYDP</sequence>